<accession>A0A545TQR8</accession>
<dbReference type="OrthoDB" id="8479921at2"/>
<proteinExistence type="predicted"/>
<dbReference type="AlphaFoldDB" id="A0A545TQR8"/>
<reference evidence="2 3" key="1">
    <citation type="submission" date="2019-06" db="EMBL/GenBank/DDBJ databases">
        <title>Whole genome sequence for Rhodospirillaceae sp. R148.</title>
        <authorList>
            <person name="Wang G."/>
        </authorList>
    </citation>
    <scope>NUCLEOTIDE SEQUENCE [LARGE SCALE GENOMIC DNA]</scope>
    <source>
        <strain evidence="2 3">R148</strain>
    </source>
</reference>
<dbReference type="Proteomes" id="UP000315252">
    <property type="component" value="Unassembled WGS sequence"/>
</dbReference>
<dbReference type="RefSeq" id="WP_142896753.1">
    <property type="nucleotide sequence ID" value="NZ_ML660055.1"/>
</dbReference>
<evidence type="ECO:0000313" key="2">
    <source>
        <dbReference type="EMBL" id="TQV79572.1"/>
    </source>
</evidence>
<protein>
    <submittedName>
        <fullName evidence="2">Uncharacterized protein</fullName>
    </submittedName>
</protein>
<name>A0A545TQR8_9PROT</name>
<feature type="region of interest" description="Disordered" evidence="1">
    <location>
        <begin position="93"/>
        <end position="123"/>
    </location>
</feature>
<organism evidence="2 3">
    <name type="scientific">Denitrobaculum tricleocarpae</name>
    <dbReference type="NCBI Taxonomy" id="2591009"/>
    <lineage>
        <taxon>Bacteria</taxon>
        <taxon>Pseudomonadati</taxon>
        <taxon>Pseudomonadota</taxon>
        <taxon>Alphaproteobacteria</taxon>
        <taxon>Rhodospirillales</taxon>
        <taxon>Rhodospirillaceae</taxon>
        <taxon>Denitrobaculum</taxon>
    </lineage>
</organism>
<comment type="caution">
    <text evidence="2">The sequence shown here is derived from an EMBL/GenBank/DDBJ whole genome shotgun (WGS) entry which is preliminary data.</text>
</comment>
<sequence length="123" mass="13497">MDERKLTRFLDVNSDAEYELDLRGLDLPHSVASIDRMVERQRFRDDARSVRIGLEPASAGSGETLFGPIGRHLVELMKKGLVAKTRPIANIDGGGFRVELPAGKAPREETASDPEPVGSEPED</sequence>
<evidence type="ECO:0000313" key="3">
    <source>
        <dbReference type="Proteomes" id="UP000315252"/>
    </source>
</evidence>
<keyword evidence="3" id="KW-1185">Reference proteome</keyword>
<dbReference type="EMBL" id="VHSH01000004">
    <property type="protein sequence ID" value="TQV79572.1"/>
    <property type="molecule type" value="Genomic_DNA"/>
</dbReference>
<evidence type="ECO:0000256" key="1">
    <source>
        <dbReference type="SAM" id="MobiDB-lite"/>
    </source>
</evidence>
<gene>
    <name evidence="2" type="ORF">FKG95_12655</name>
</gene>